<proteinExistence type="predicted"/>
<comment type="caution">
    <text evidence="1">The sequence shown here is derived from an EMBL/GenBank/DDBJ whole genome shotgun (WGS) entry which is preliminary data.</text>
</comment>
<name>A0A8J2RHD3_9CRUS</name>
<dbReference type="AlphaFoldDB" id="A0A8J2RHD3"/>
<gene>
    <name evidence="1" type="ORF">DGAL_LOCUS4430</name>
</gene>
<reference evidence="1" key="1">
    <citation type="submission" date="2021-11" db="EMBL/GenBank/DDBJ databases">
        <authorList>
            <person name="Schell T."/>
        </authorList>
    </citation>
    <scope>NUCLEOTIDE SEQUENCE</scope>
    <source>
        <strain evidence="1">M5</strain>
    </source>
</reference>
<evidence type="ECO:0000313" key="1">
    <source>
        <dbReference type="EMBL" id="CAH0102052.1"/>
    </source>
</evidence>
<evidence type="ECO:0000313" key="2">
    <source>
        <dbReference type="Proteomes" id="UP000789390"/>
    </source>
</evidence>
<keyword evidence="2" id="KW-1185">Reference proteome</keyword>
<dbReference type="EMBL" id="CAKKLH010000071">
    <property type="protein sequence ID" value="CAH0102052.1"/>
    <property type="molecule type" value="Genomic_DNA"/>
</dbReference>
<accession>A0A8J2RHD3</accession>
<protein>
    <submittedName>
        <fullName evidence="1">Uncharacterized protein</fullName>
    </submittedName>
</protein>
<sequence>MRTIYAKKIPDYISQGDYRIKLESNDPQHPAASATCHSYQGDFAGLSFNYCPVKSLIPDHSNTNGSQILHGSHNHFHFCNLFALIIDSNEFNYLSIVPQNPQGFVIRTWPSRYPTYGVASLTYQLLSNPMSNIFEAMLSVPAYVLDSDETYMVQGTTSIHVHSGFVANGNMMTVHVYARPGNSAENDYQLAKEERFP</sequence>
<organism evidence="1 2">
    <name type="scientific">Daphnia galeata</name>
    <dbReference type="NCBI Taxonomy" id="27404"/>
    <lineage>
        <taxon>Eukaryota</taxon>
        <taxon>Metazoa</taxon>
        <taxon>Ecdysozoa</taxon>
        <taxon>Arthropoda</taxon>
        <taxon>Crustacea</taxon>
        <taxon>Branchiopoda</taxon>
        <taxon>Diplostraca</taxon>
        <taxon>Cladocera</taxon>
        <taxon>Anomopoda</taxon>
        <taxon>Daphniidae</taxon>
        <taxon>Daphnia</taxon>
    </lineage>
</organism>
<dbReference type="Proteomes" id="UP000789390">
    <property type="component" value="Unassembled WGS sequence"/>
</dbReference>